<name>A0A934N927_9BACT</name>
<keyword evidence="1" id="KW-0472">Membrane</keyword>
<gene>
    <name evidence="2" type="ORF">JF922_18565</name>
</gene>
<sequence>MRACHLGCRNATRYLDAGSARATHGPELLLCGGAEEASLMASYIAAGVVALFVTIYLFVALLFPERF</sequence>
<proteinExistence type="predicted"/>
<dbReference type="Proteomes" id="UP000612893">
    <property type="component" value="Unassembled WGS sequence"/>
</dbReference>
<organism evidence="2 3">
    <name type="scientific">Candidatus Nephthysia bennettiae</name>
    <dbReference type="NCBI Taxonomy" id="3127016"/>
    <lineage>
        <taxon>Bacteria</taxon>
        <taxon>Bacillati</taxon>
        <taxon>Candidatus Dormiibacterota</taxon>
        <taxon>Candidatus Dormibacteria</taxon>
        <taxon>Candidatus Dormibacterales</taxon>
        <taxon>Candidatus Dormibacteraceae</taxon>
        <taxon>Candidatus Nephthysia</taxon>
    </lineage>
</organism>
<dbReference type="Pfam" id="PF09604">
    <property type="entry name" value="Potass_KdpF"/>
    <property type="match status" value="1"/>
</dbReference>
<accession>A0A934N927</accession>
<dbReference type="GO" id="GO:0005886">
    <property type="term" value="C:plasma membrane"/>
    <property type="evidence" value="ECO:0007669"/>
    <property type="project" value="InterPro"/>
</dbReference>
<protein>
    <submittedName>
        <fullName evidence="2">Potassium-transporting ATPase subunit F</fullName>
    </submittedName>
</protein>
<keyword evidence="3" id="KW-1185">Reference proteome</keyword>
<keyword evidence="1" id="KW-1133">Transmembrane helix</keyword>
<comment type="caution">
    <text evidence="2">The sequence shown here is derived from an EMBL/GenBank/DDBJ whole genome shotgun (WGS) entry which is preliminary data.</text>
</comment>
<reference evidence="2" key="1">
    <citation type="submission" date="2020-10" db="EMBL/GenBank/DDBJ databases">
        <title>Ca. Dormibacterota MAGs.</title>
        <authorList>
            <person name="Montgomery K."/>
        </authorList>
    </citation>
    <scope>NUCLEOTIDE SEQUENCE [LARGE SCALE GENOMIC DNA]</scope>
    <source>
        <strain evidence="2">SC8812_S17_10</strain>
    </source>
</reference>
<keyword evidence="1" id="KW-0812">Transmembrane</keyword>
<feature type="transmembrane region" description="Helical" evidence="1">
    <location>
        <begin position="43"/>
        <end position="63"/>
    </location>
</feature>
<evidence type="ECO:0000313" key="3">
    <source>
        <dbReference type="Proteomes" id="UP000612893"/>
    </source>
</evidence>
<dbReference type="EMBL" id="JAEKNR010000186">
    <property type="protein sequence ID" value="MBJ7600066.1"/>
    <property type="molecule type" value="Genomic_DNA"/>
</dbReference>
<dbReference type="GO" id="GO:0008556">
    <property type="term" value="F:P-type potassium transmembrane transporter activity"/>
    <property type="evidence" value="ECO:0007669"/>
    <property type="project" value="InterPro"/>
</dbReference>
<dbReference type="AlphaFoldDB" id="A0A934N927"/>
<evidence type="ECO:0000256" key="1">
    <source>
        <dbReference type="SAM" id="Phobius"/>
    </source>
</evidence>
<dbReference type="InterPro" id="IPR011726">
    <property type="entry name" value="KdpF"/>
</dbReference>
<evidence type="ECO:0000313" key="2">
    <source>
        <dbReference type="EMBL" id="MBJ7600066.1"/>
    </source>
</evidence>